<reference evidence="2" key="1">
    <citation type="journal article" date="2023" name="Front. Plant Sci.">
        <title>Chromosomal-level genome assembly of Melastoma candidum provides insights into trichome evolution.</title>
        <authorList>
            <person name="Zhong Y."/>
            <person name="Wu W."/>
            <person name="Sun C."/>
            <person name="Zou P."/>
            <person name="Liu Y."/>
            <person name="Dai S."/>
            <person name="Zhou R."/>
        </authorList>
    </citation>
    <scope>NUCLEOTIDE SEQUENCE [LARGE SCALE GENOMIC DNA]</scope>
</reference>
<comment type="caution">
    <text evidence="1">The sequence shown here is derived from an EMBL/GenBank/DDBJ whole genome shotgun (WGS) entry which is preliminary data.</text>
</comment>
<organism evidence="1 2">
    <name type="scientific">Melastoma candidum</name>
    <dbReference type="NCBI Taxonomy" id="119954"/>
    <lineage>
        <taxon>Eukaryota</taxon>
        <taxon>Viridiplantae</taxon>
        <taxon>Streptophyta</taxon>
        <taxon>Embryophyta</taxon>
        <taxon>Tracheophyta</taxon>
        <taxon>Spermatophyta</taxon>
        <taxon>Magnoliopsida</taxon>
        <taxon>eudicotyledons</taxon>
        <taxon>Gunneridae</taxon>
        <taxon>Pentapetalae</taxon>
        <taxon>rosids</taxon>
        <taxon>malvids</taxon>
        <taxon>Myrtales</taxon>
        <taxon>Melastomataceae</taxon>
        <taxon>Melastomatoideae</taxon>
        <taxon>Melastomateae</taxon>
        <taxon>Melastoma</taxon>
    </lineage>
</organism>
<dbReference type="Proteomes" id="UP001057402">
    <property type="component" value="Chromosome 1"/>
</dbReference>
<protein>
    <submittedName>
        <fullName evidence="1">Uncharacterized protein</fullName>
    </submittedName>
</protein>
<accession>A0ACB9SE77</accession>
<gene>
    <name evidence="1" type="ORF">MLD38_001611</name>
</gene>
<evidence type="ECO:0000313" key="2">
    <source>
        <dbReference type="Proteomes" id="UP001057402"/>
    </source>
</evidence>
<sequence>MLRRSCEMPLGLVNCLGWDMGLPPDVSESVIPEFPDYFRVVNGGIGRGPGDGRVLELVCWSGNLAKSAVEKKVKEDAGRVEFEMQFSKGFETDK</sequence>
<dbReference type="EMBL" id="CM042880">
    <property type="protein sequence ID" value="KAI4389379.1"/>
    <property type="molecule type" value="Genomic_DNA"/>
</dbReference>
<name>A0ACB9SE77_9MYRT</name>
<evidence type="ECO:0000313" key="1">
    <source>
        <dbReference type="EMBL" id="KAI4389379.1"/>
    </source>
</evidence>
<keyword evidence="2" id="KW-1185">Reference proteome</keyword>
<proteinExistence type="predicted"/>